<evidence type="ECO:0000256" key="1">
    <source>
        <dbReference type="SAM" id="MobiDB-lite"/>
    </source>
</evidence>
<evidence type="ECO:0000313" key="3">
    <source>
        <dbReference type="Proteomes" id="UP001419268"/>
    </source>
</evidence>
<dbReference type="EMBL" id="JBBNAG010000002">
    <property type="protein sequence ID" value="KAK9158027.1"/>
    <property type="molecule type" value="Genomic_DNA"/>
</dbReference>
<keyword evidence="3" id="KW-1185">Reference proteome</keyword>
<comment type="caution">
    <text evidence="2">The sequence shown here is derived from an EMBL/GenBank/DDBJ whole genome shotgun (WGS) entry which is preliminary data.</text>
</comment>
<sequence length="103" mass="10880">MMMSSESALLRRSAINNTSQVALVSAKAYPIESLDYEWFYNANLKTTTTTPNSDDFVPNDPASASPTKASGSSPPTASASTPGSSSSSRLLGRQLTHSPTRPL</sequence>
<organism evidence="2 3">
    <name type="scientific">Stephania cephalantha</name>
    <dbReference type="NCBI Taxonomy" id="152367"/>
    <lineage>
        <taxon>Eukaryota</taxon>
        <taxon>Viridiplantae</taxon>
        <taxon>Streptophyta</taxon>
        <taxon>Embryophyta</taxon>
        <taxon>Tracheophyta</taxon>
        <taxon>Spermatophyta</taxon>
        <taxon>Magnoliopsida</taxon>
        <taxon>Ranunculales</taxon>
        <taxon>Menispermaceae</taxon>
        <taxon>Menispermoideae</taxon>
        <taxon>Cissampelideae</taxon>
        <taxon>Stephania</taxon>
    </lineage>
</organism>
<feature type="region of interest" description="Disordered" evidence="1">
    <location>
        <begin position="48"/>
        <end position="103"/>
    </location>
</feature>
<name>A0AAP0KUI1_9MAGN</name>
<evidence type="ECO:0000313" key="2">
    <source>
        <dbReference type="EMBL" id="KAK9158027.1"/>
    </source>
</evidence>
<proteinExistence type="predicted"/>
<dbReference type="AlphaFoldDB" id="A0AAP0KUI1"/>
<gene>
    <name evidence="2" type="ORF">Scep_004601</name>
</gene>
<dbReference type="Proteomes" id="UP001419268">
    <property type="component" value="Unassembled WGS sequence"/>
</dbReference>
<reference evidence="2 3" key="1">
    <citation type="submission" date="2024-01" db="EMBL/GenBank/DDBJ databases">
        <title>Genome assemblies of Stephania.</title>
        <authorList>
            <person name="Yang L."/>
        </authorList>
    </citation>
    <scope>NUCLEOTIDE SEQUENCE [LARGE SCALE GENOMIC DNA]</scope>
    <source>
        <strain evidence="2">JXDWG</strain>
        <tissue evidence="2">Leaf</tissue>
    </source>
</reference>
<accession>A0AAP0KUI1</accession>
<protein>
    <submittedName>
        <fullName evidence="2">Uncharacterized protein</fullName>
    </submittedName>
</protein>
<feature type="compositionally biased region" description="Low complexity" evidence="1">
    <location>
        <begin position="61"/>
        <end position="88"/>
    </location>
</feature>